<evidence type="ECO:0000256" key="1">
    <source>
        <dbReference type="ARBA" id="ARBA00022723"/>
    </source>
</evidence>
<evidence type="ECO:0000256" key="5">
    <source>
        <dbReference type="ARBA" id="ARBA00023163"/>
    </source>
</evidence>
<dbReference type="PROSITE" id="PS50114">
    <property type="entry name" value="GATA_ZN_FINGER_2"/>
    <property type="match status" value="1"/>
</dbReference>
<evidence type="ECO:0000259" key="8">
    <source>
        <dbReference type="PROSITE" id="PS50114"/>
    </source>
</evidence>
<feature type="compositionally biased region" description="Polar residues" evidence="7">
    <location>
        <begin position="90"/>
        <end position="99"/>
    </location>
</feature>
<dbReference type="PANTHER" id="PTHR47172">
    <property type="entry name" value="OS01G0976800 PROTEIN"/>
    <property type="match status" value="1"/>
</dbReference>
<dbReference type="PROSITE" id="PS00344">
    <property type="entry name" value="GATA_ZN_FINGER_1"/>
    <property type="match status" value="1"/>
</dbReference>
<dbReference type="Pfam" id="PF00320">
    <property type="entry name" value="GATA"/>
    <property type="match status" value="1"/>
</dbReference>
<evidence type="ECO:0000313" key="10">
    <source>
        <dbReference type="Proteomes" id="UP001303373"/>
    </source>
</evidence>
<dbReference type="PANTHER" id="PTHR47172:SF24">
    <property type="entry name" value="GATA ZINC FINGER DOMAIN-CONTAINING PROTEIN 14-RELATED"/>
    <property type="match status" value="1"/>
</dbReference>
<organism evidence="9 10">
    <name type="scientific">Acrodontium crateriforme</name>
    <dbReference type="NCBI Taxonomy" id="150365"/>
    <lineage>
        <taxon>Eukaryota</taxon>
        <taxon>Fungi</taxon>
        <taxon>Dikarya</taxon>
        <taxon>Ascomycota</taxon>
        <taxon>Pezizomycotina</taxon>
        <taxon>Dothideomycetes</taxon>
        <taxon>Dothideomycetidae</taxon>
        <taxon>Mycosphaerellales</taxon>
        <taxon>Teratosphaeriaceae</taxon>
        <taxon>Acrodontium</taxon>
    </lineage>
</organism>
<dbReference type="GO" id="GO:0008270">
    <property type="term" value="F:zinc ion binding"/>
    <property type="evidence" value="ECO:0007669"/>
    <property type="project" value="UniProtKB-KW"/>
</dbReference>
<dbReference type="AlphaFoldDB" id="A0AAQ3MCK8"/>
<protein>
    <recommendedName>
        <fullName evidence="8">GATA-type domain-containing protein</fullName>
    </recommendedName>
</protein>
<sequence>MEPTTNNRPQLPSLNRMDVEKSQDTYGAGTPKSLPPVTLPSPTYSSGPPPPYSHPTPTSQYTNGWSAAQSGVHTPPESRRTSHEIHDGAKQSSRQSLPSISEALGVDNNGGSFSSTRTSPPSTHQPPSQPLATSPRTIQEPARPEHCESRPPYSNAPTYSYPHYGRKSPVQESARSTYASAQDHPSSLHIQTAQPATRPPAQAAPYSYHSQPTTSTHETPASHPAGSMAPPAAPYGYQPYPPRYSQATPPTSANSNGPIYQPSLVSPSPQTPSSTWNNDNAPARFGPGERPAGYGEHVKRHLDLWDLDAGLNDIAQASNQILEFTRHHGDRRHETIRTGANLSTIPCLSEVDDMISKSQAQMDALLKIRDVVLTQRAAYEQQVEDQRHHHKGYAEHSTPSHLLNTTSDVKADTSIPDTKKRRGRAAPPGRCHSCNRAETPEWRRGPDGARTLCNACGLHYAKLTRKQQGANKAAAAFRSSNLRPKEA</sequence>
<feature type="compositionally biased region" description="Polar residues" evidence="7">
    <location>
        <begin position="245"/>
        <end position="280"/>
    </location>
</feature>
<feature type="compositionally biased region" description="Polar residues" evidence="7">
    <location>
        <begin position="1"/>
        <end position="13"/>
    </location>
</feature>
<feature type="compositionally biased region" description="Polar residues" evidence="7">
    <location>
        <begin position="397"/>
        <end position="408"/>
    </location>
</feature>
<keyword evidence="5" id="KW-0804">Transcription</keyword>
<keyword evidence="10" id="KW-1185">Reference proteome</keyword>
<dbReference type="SUPFAM" id="SSF57716">
    <property type="entry name" value="Glucocorticoid receptor-like (DNA-binding domain)"/>
    <property type="match status" value="1"/>
</dbReference>
<dbReference type="Gene3D" id="3.30.50.10">
    <property type="entry name" value="Erythroid Transcription Factor GATA-1, subunit A"/>
    <property type="match status" value="1"/>
</dbReference>
<evidence type="ECO:0000256" key="6">
    <source>
        <dbReference type="PROSITE-ProRule" id="PRU00094"/>
    </source>
</evidence>
<evidence type="ECO:0000313" key="9">
    <source>
        <dbReference type="EMBL" id="WPH02567.1"/>
    </source>
</evidence>
<dbReference type="Proteomes" id="UP001303373">
    <property type="component" value="Chromosome 8"/>
</dbReference>
<dbReference type="EMBL" id="CP138587">
    <property type="protein sequence ID" value="WPH02567.1"/>
    <property type="molecule type" value="Genomic_DNA"/>
</dbReference>
<dbReference type="GO" id="GO:0006355">
    <property type="term" value="P:regulation of DNA-templated transcription"/>
    <property type="evidence" value="ECO:0007669"/>
    <property type="project" value="InterPro"/>
</dbReference>
<feature type="compositionally biased region" description="Polar residues" evidence="7">
    <location>
        <begin position="170"/>
        <end position="190"/>
    </location>
</feature>
<accession>A0AAQ3MCK8</accession>
<feature type="compositionally biased region" description="Polar residues" evidence="7">
    <location>
        <begin position="208"/>
        <end position="219"/>
    </location>
</feature>
<gene>
    <name evidence="9" type="ORF">R9X50_00543200</name>
</gene>
<keyword evidence="1" id="KW-0479">Metal-binding</keyword>
<evidence type="ECO:0000256" key="4">
    <source>
        <dbReference type="ARBA" id="ARBA00023015"/>
    </source>
</evidence>
<dbReference type="InterPro" id="IPR000679">
    <property type="entry name" value="Znf_GATA"/>
</dbReference>
<keyword evidence="4" id="KW-0805">Transcription regulation</keyword>
<evidence type="ECO:0000256" key="7">
    <source>
        <dbReference type="SAM" id="MobiDB-lite"/>
    </source>
</evidence>
<name>A0AAQ3MCK8_9PEZI</name>
<feature type="domain" description="GATA-type" evidence="8">
    <location>
        <begin position="430"/>
        <end position="460"/>
    </location>
</feature>
<evidence type="ECO:0000256" key="3">
    <source>
        <dbReference type="ARBA" id="ARBA00022833"/>
    </source>
</evidence>
<dbReference type="InterPro" id="IPR013088">
    <property type="entry name" value="Znf_NHR/GATA"/>
</dbReference>
<dbReference type="SMART" id="SM00401">
    <property type="entry name" value="ZnF_GATA"/>
    <property type="match status" value="1"/>
</dbReference>
<keyword evidence="3" id="KW-0862">Zinc</keyword>
<feature type="compositionally biased region" description="Polar residues" evidence="7">
    <location>
        <begin position="63"/>
        <end position="72"/>
    </location>
</feature>
<dbReference type="GO" id="GO:0043565">
    <property type="term" value="F:sequence-specific DNA binding"/>
    <property type="evidence" value="ECO:0007669"/>
    <property type="project" value="InterPro"/>
</dbReference>
<feature type="region of interest" description="Disordered" evidence="7">
    <location>
        <begin position="1"/>
        <end position="294"/>
    </location>
</feature>
<dbReference type="CDD" id="cd00202">
    <property type="entry name" value="ZnF_GATA"/>
    <property type="match status" value="1"/>
</dbReference>
<proteinExistence type="predicted"/>
<feature type="region of interest" description="Disordered" evidence="7">
    <location>
        <begin position="386"/>
        <end position="432"/>
    </location>
</feature>
<keyword evidence="2 6" id="KW-0863">Zinc-finger</keyword>
<reference evidence="9 10" key="1">
    <citation type="submission" date="2023-11" db="EMBL/GenBank/DDBJ databases">
        <title>An acidophilic fungus is an integral part of prey digestion in a carnivorous sundew plant.</title>
        <authorList>
            <person name="Tsai I.J."/>
        </authorList>
    </citation>
    <scope>NUCLEOTIDE SEQUENCE [LARGE SCALE GENOMIC DNA]</scope>
    <source>
        <strain evidence="9">169a</strain>
    </source>
</reference>
<feature type="compositionally biased region" description="Low complexity" evidence="7">
    <location>
        <begin position="191"/>
        <end position="205"/>
    </location>
</feature>
<feature type="compositionally biased region" description="Basic and acidic residues" evidence="7">
    <location>
        <begin position="76"/>
        <end position="89"/>
    </location>
</feature>
<evidence type="ECO:0000256" key="2">
    <source>
        <dbReference type="ARBA" id="ARBA00022771"/>
    </source>
</evidence>